<gene>
    <name evidence="1" type="ORF">MLD38_011810</name>
</gene>
<comment type="caution">
    <text evidence="1">The sequence shown here is derived from an EMBL/GenBank/DDBJ whole genome shotgun (WGS) entry which is preliminary data.</text>
</comment>
<proteinExistence type="predicted"/>
<protein>
    <submittedName>
        <fullName evidence="1">Uncharacterized protein</fullName>
    </submittedName>
</protein>
<organism evidence="1 2">
    <name type="scientific">Melastoma candidum</name>
    <dbReference type="NCBI Taxonomy" id="119954"/>
    <lineage>
        <taxon>Eukaryota</taxon>
        <taxon>Viridiplantae</taxon>
        <taxon>Streptophyta</taxon>
        <taxon>Embryophyta</taxon>
        <taxon>Tracheophyta</taxon>
        <taxon>Spermatophyta</taxon>
        <taxon>Magnoliopsida</taxon>
        <taxon>eudicotyledons</taxon>
        <taxon>Gunneridae</taxon>
        <taxon>Pentapetalae</taxon>
        <taxon>rosids</taxon>
        <taxon>malvids</taxon>
        <taxon>Myrtales</taxon>
        <taxon>Melastomataceae</taxon>
        <taxon>Melastomatoideae</taxon>
        <taxon>Melastomateae</taxon>
        <taxon>Melastoma</taxon>
    </lineage>
</organism>
<reference evidence="2" key="1">
    <citation type="journal article" date="2023" name="Front. Plant Sci.">
        <title>Chromosomal-level genome assembly of Melastoma candidum provides insights into trichome evolution.</title>
        <authorList>
            <person name="Zhong Y."/>
            <person name="Wu W."/>
            <person name="Sun C."/>
            <person name="Zou P."/>
            <person name="Liu Y."/>
            <person name="Dai S."/>
            <person name="Zhou R."/>
        </authorList>
    </citation>
    <scope>NUCLEOTIDE SEQUENCE [LARGE SCALE GENOMIC DNA]</scope>
</reference>
<accession>A0ACB9R5C6</accession>
<sequence length="641" mass="72117">MDSWKQGMELPGDTPSYSPNLHPAVSLKWEDCPLLMEKDGLESNFLYGFPGNRTSPTSSGRIIPPVTKMDELRLLDDHSFMSSFMAISSGYSPYHLKSNPNIPLESQLYYVHGENAESYAGSVDSFQLQNSLYHGTNEDLLLSGIVEDLDALRFRLLAVQRPDVGICGTHGAFDLSTPLQNVAAMPKHPGVASDYGSIPDEDLHFFVHQQRQVSEHLFPSRTMLEPNSRVNYLYNEVQTPFDAQQVQSMIFLHDEQRHRLLSCRNELTCPAGVHPTSGLRSHSLSHGEKPDTNISSLPIEKSISGDLLKYFSRLNNTGKCAYLLAKDQEGSRYLQRKILEGKKKDIEKILLEVTDRMVELTMDPFGNYLVQKLFDACDDNQKSRILGVITRRKGDLLQISCDMHGTRVVQKIVESLRISEHFSIIVSSLRPNILTLMKNVNGNHVAQHCLRYLPSKHMEQLFESVASNCVELATDRHGCCVLQKCIAHSSGEQSFLLTYAIAFNSRILSQDEFGNYAVQYVLDKNEPRVTEDVLNHLKGHFLDLSMQKYSSNVVESCLKLAGEECRACIIQELIGSPRLDQILQDPYGNYVIQSAIMVSKGTLRSAIVKAIKPHIPTLHVNPYGKKLLSSKCLKNVKWHLV</sequence>
<dbReference type="Proteomes" id="UP001057402">
    <property type="component" value="Chromosome 4"/>
</dbReference>
<evidence type="ECO:0000313" key="1">
    <source>
        <dbReference type="EMBL" id="KAI4373718.1"/>
    </source>
</evidence>
<name>A0ACB9R5C6_9MYRT</name>
<evidence type="ECO:0000313" key="2">
    <source>
        <dbReference type="Proteomes" id="UP001057402"/>
    </source>
</evidence>
<keyword evidence="2" id="KW-1185">Reference proteome</keyword>
<dbReference type="EMBL" id="CM042883">
    <property type="protein sequence ID" value="KAI4373718.1"/>
    <property type="molecule type" value="Genomic_DNA"/>
</dbReference>